<keyword evidence="3" id="KW-1185">Reference proteome</keyword>
<keyword evidence="2" id="KW-0808">Transferase</keyword>
<proteinExistence type="predicted"/>
<comment type="caution">
    <text evidence="2">The sequence shown here is derived from an EMBL/GenBank/DDBJ whole genome shotgun (WGS) entry which is preliminary data.</text>
</comment>
<name>A0A8X6I3I6_TRICU</name>
<dbReference type="Proteomes" id="UP000887116">
    <property type="component" value="Unassembled WGS sequence"/>
</dbReference>
<dbReference type="EMBL" id="BMAO01009827">
    <property type="protein sequence ID" value="GFR33560.1"/>
    <property type="molecule type" value="Genomic_DNA"/>
</dbReference>
<gene>
    <name evidence="2" type="primary">ROCK2</name>
    <name evidence="2" type="ORF">TNCT_397431</name>
</gene>
<evidence type="ECO:0000313" key="3">
    <source>
        <dbReference type="Proteomes" id="UP000887116"/>
    </source>
</evidence>
<dbReference type="GO" id="GO:0016301">
    <property type="term" value="F:kinase activity"/>
    <property type="evidence" value="ECO:0007669"/>
    <property type="project" value="UniProtKB-KW"/>
</dbReference>
<keyword evidence="2" id="KW-0418">Kinase</keyword>
<dbReference type="Gene3D" id="3.30.60.20">
    <property type="match status" value="1"/>
</dbReference>
<accession>A0A8X6I3I6</accession>
<sequence length="98" mass="11230">CRLKVHKDHLEKKEDLIAPCKVNYDPNSARELLLMANTIEEQQMWVSRLRKKIEKCGYAAHQESRDGSPRASMRSTSKYQPQKSATLPSNVLSSSTRK</sequence>
<protein>
    <submittedName>
        <fullName evidence="2">Rho-associated protein kinase 2</fullName>
    </submittedName>
</protein>
<feature type="non-terminal residue" evidence="2">
    <location>
        <position position="1"/>
    </location>
</feature>
<evidence type="ECO:0000256" key="1">
    <source>
        <dbReference type="SAM" id="MobiDB-lite"/>
    </source>
</evidence>
<feature type="region of interest" description="Disordered" evidence="1">
    <location>
        <begin position="60"/>
        <end position="98"/>
    </location>
</feature>
<organism evidence="2 3">
    <name type="scientific">Trichonephila clavata</name>
    <name type="common">Joro spider</name>
    <name type="synonym">Nephila clavata</name>
    <dbReference type="NCBI Taxonomy" id="2740835"/>
    <lineage>
        <taxon>Eukaryota</taxon>
        <taxon>Metazoa</taxon>
        <taxon>Ecdysozoa</taxon>
        <taxon>Arthropoda</taxon>
        <taxon>Chelicerata</taxon>
        <taxon>Arachnida</taxon>
        <taxon>Araneae</taxon>
        <taxon>Araneomorphae</taxon>
        <taxon>Entelegynae</taxon>
        <taxon>Araneoidea</taxon>
        <taxon>Nephilidae</taxon>
        <taxon>Trichonephila</taxon>
    </lineage>
</organism>
<dbReference type="AlphaFoldDB" id="A0A8X6I3I6"/>
<feature type="compositionally biased region" description="Polar residues" evidence="1">
    <location>
        <begin position="73"/>
        <end position="98"/>
    </location>
</feature>
<dbReference type="OrthoDB" id="6431925at2759"/>
<evidence type="ECO:0000313" key="2">
    <source>
        <dbReference type="EMBL" id="GFR33560.1"/>
    </source>
</evidence>
<reference evidence="2" key="1">
    <citation type="submission" date="2020-07" db="EMBL/GenBank/DDBJ databases">
        <title>Multicomponent nature underlies the extraordinary mechanical properties of spider dragline silk.</title>
        <authorList>
            <person name="Kono N."/>
            <person name="Nakamura H."/>
            <person name="Mori M."/>
            <person name="Yoshida Y."/>
            <person name="Ohtoshi R."/>
            <person name="Malay A.D."/>
            <person name="Moran D.A.P."/>
            <person name="Tomita M."/>
            <person name="Numata K."/>
            <person name="Arakawa K."/>
        </authorList>
    </citation>
    <scope>NUCLEOTIDE SEQUENCE</scope>
</reference>